<dbReference type="SUPFAM" id="SSF64153">
    <property type="entry name" value="YjeF N-terminal domain-like"/>
    <property type="match status" value="1"/>
</dbReference>
<keyword evidence="2" id="KW-0418">Kinase</keyword>
<dbReference type="Gene3D" id="3.40.50.10260">
    <property type="entry name" value="YjeF N-terminal domain"/>
    <property type="match status" value="1"/>
</dbReference>
<dbReference type="Pfam" id="PF03853">
    <property type="entry name" value="YjeF_N"/>
    <property type="match status" value="1"/>
</dbReference>
<reference evidence="2" key="2">
    <citation type="journal article" date="2014" name="ISME J.">
        <title>Microbial stratification in low pH oxic and suboxic macroscopic growths along an acid mine drainage.</title>
        <authorList>
            <person name="Mendez-Garcia C."/>
            <person name="Mesa V."/>
            <person name="Sprenger R.R."/>
            <person name="Richter M."/>
            <person name="Diez M.S."/>
            <person name="Solano J."/>
            <person name="Bargiela R."/>
            <person name="Golyshina O.V."/>
            <person name="Manteca A."/>
            <person name="Ramos J.L."/>
            <person name="Gallego J.R."/>
            <person name="Llorente I."/>
            <person name="Martins Dos Santos V.A."/>
            <person name="Jensen O.N."/>
            <person name="Pelaez A.I."/>
            <person name="Sanchez J."/>
            <person name="Ferrer M."/>
        </authorList>
    </citation>
    <scope>NUCLEOTIDE SEQUENCE</scope>
</reference>
<evidence type="ECO:0000259" key="1">
    <source>
        <dbReference type="PROSITE" id="PS51385"/>
    </source>
</evidence>
<reference evidence="2" key="1">
    <citation type="submission" date="2013-08" db="EMBL/GenBank/DDBJ databases">
        <authorList>
            <person name="Mendez C."/>
            <person name="Richter M."/>
            <person name="Ferrer M."/>
            <person name="Sanchez J."/>
        </authorList>
    </citation>
    <scope>NUCLEOTIDE SEQUENCE</scope>
</reference>
<accession>T1A779</accession>
<feature type="domain" description="YjeF N-terminal" evidence="1">
    <location>
        <begin position="1"/>
        <end position="151"/>
    </location>
</feature>
<dbReference type="InterPro" id="IPR036652">
    <property type="entry name" value="YjeF_N_dom_sf"/>
</dbReference>
<dbReference type="AlphaFoldDB" id="T1A779"/>
<name>T1A779_9ZZZZ</name>
<dbReference type="GO" id="GO:0016301">
    <property type="term" value="F:kinase activity"/>
    <property type="evidence" value="ECO:0007669"/>
    <property type="project" value="UniProtKB-KW"/>
</dbReference>
<evidence type="ECO:0000313" key="2">
    <source>
        <dbReference type="EMBL" id="EQD56521.1"/>
    </source>
</evidence>
<protein>
    <submittedName>
        <fullName evidence="2">Sugar kinase</fullName>
    </submittedName>
</protein>
<sequence>EMDKLAPTGSRILMVCGSGNKAGDAIHAATFLHADRKIKFIFAKGLDHLKSEKLRTAYDSLHVKPDPVANLDKDIGSCDLIVDALLGTGAKGEPSHDYAQIIQAINRSGKPILSIDMPSGIGTGIHVNPQVTVTMQAPKEGMNAKNSGSII</sequence>
<dbReference type="EMBL" id="AUZZ01003594">
    <property type="protein sequence ID" value="EQD56521.1"/>
    <property type="molecule type" value="Genomic_DNA"/>
</dbReference>
<dbReference type="InterPro" id="IPR004443">
    <property type="entry name" value="YjeF_N_dom"/>
</dbReference>
<feature type="non-terminal residue" evidence="2">
    <location>
        <position position="151"/>
    </location>
</feature>
<gene>
    <name evidence="2" type="ORF">B2A_05211</name>
</gene>
<organism evidence="2">
    <name type="scientific">mine drainage metagenome</name>
    <dbReference type="NCBI Taxonomy" id="410659"/>
    <lineage>
        <taxon>unclassified sequences</taxon>
        <taxon>metagenomes</taxon>
        <taxon>ecological metagenomes</taxon>
    </lineage>
</organism>
<dbReference type="PROSITE" id="PS51385">
    <property type="entry name" value="YJEF_N"/>
    <property type="match status" value="1"/>
</dbReference>
<comment type="caution">
    <text evidence="2">The sequence shown here is derived from an EMBL/GenBank/DDBJ whole genome shotgun (WGS) entry which is preliminary data.</text>
</comment>
<feature type="non-terminal residue" evidence="2">
    <location>
        <position position="1"/>
    </location>
</feature>
<proteinExistence type="predicted"/>
<keyword evidence="2" id="KW-0808">Transferase</keyword>